<dbReference type="InParanoid" id="M0MRD8"/>
<sequence length="60" mass="6856">MADNSPNEGRHEVRFVDDERDSLVADDAFVLPSGWVQAEKGRMLRYIPPHMVEELVVTDD</sequence>
<accession>M0MRD8</accession>
<dbReference type="STRING" id="1227455.C449_00610"/>
<proteinExistence type="predicted"/>
<evidence type="ECO:0000313" key="1">
    <source>
        <dbReference type="EMBL" id="EMA47928.1"/>
    </source>
</evidence>
<dbReference type="Proteomes" id="UP000011669">
    <property type="component" value="Unassembled WGS sequence"/>
</dbReference>
<reference evidence="1 2" key="1">
    <citation type="journal article" date="2014" name="PLoS Genet.">
        <title>Phylogenetically driven sequencing of extremely halophilic archaea reveals strategies for static and dynamic osmo-response.</title>
        <authorList>
            <person name="Becker E.A."/>
            <person name="Seitzer P.M."/>
            <person name="Tritt A."/>
            <person name="Larsen D."/>
            <person name="Krusor M."/>
            <person name="Yao A.I."/>
            <person name="Wu D."/>
            <person name="Madern D."/>
            <person name="Eisen J.A."/>
            <person name="Darling A.E."/>
            <person name="Facciotti M.T."/>
        </authorList>
    </citation>
    <scope>NUCLEOTIDE SEQUENCE [LARGE SCALE GENOMIC DNA]</scope>
    <source>
        <strain evidence="1 2">DSM 5350</strain>
    </source>
</reference>
<keyword evidence="2" id="KW-1185">Reference proteome</keyword>
<comment type="caution">
    <text evidence="1">The sequence shown here is derived from an EMBL/GenBank/DDBJ whole genome shotgun (WGS) entry which is preliminary data.</text>
</comment>
<protein>
    <submittedName>
        <fullName evidence="1">Uncharacterized protein</fullName>
    </submittedName>
</protein>
<dbReference type="AlphaFoldDB" id="M0MRD8"/>
<organism evidence="1 2">
    <name type="scientific">Halococcus saccharolyticus DSM 5350</name>
    <dbReference type="NCBI Taxonomy" id="1227455"/>
    <lineage>
        <taxon>Archaea</taxon>
        <taxon>Methanobacteriati</taxon>
        <taxon>Methanobacteriota</taxon>
        <taxon>Stenosarchaea group</taxon>
        <taxon>Halobacteria</taxon>
        <taxon>Halobacteriales</taxon>
        <taxon>Halococcaceae</taxon>
        <taxon>Halococcus</taxon>
    </lineage>
</organism>
<dbReference type="EMBL" id="AOMD01000002">
    <property type="protein sequence ID" value="EMA47928.1"/>
    <property type="molecule type" value="Genomic_DNA"/>
</dbReference>
<gene>
    <name evidence="1" type="ORF">C449_00610</name>
</gene>
<name>M0MRD8_9EURY</name>
<evidence type="ECO:0000313" key="2">
    <source>
        <dbReference type="Proteomes" id="UP000011669"/>
    </source>
</evidence>